<accession>A0A5M6ITF4</accession>
<protein>
    <submittedName>
        <fullName evidence="1">Uncharacterized protein</fullName>
    </submittedName>
</protein>
<sequence length="87" mass="9359">MAGARRRLVHLAWLAQQTAAAERQILAAAEARLGEVQSDLVRLAPRALLDPVAGDRYRDLTLEKGQLAVVIARAKSILDPQPPIIGG</sequence>
<evidence type="ECO:0000313" key="2">
    <source>
        <dbReference type="Proteomes" id="UP000325255"/>
    </source>
</evidence>
<gene>
    <name evidence="1" type="ORF">F1189_13605</name>
</gene>
<dbReference type="RefSeq" id="WP_150041368.1">
    <property type="nucleotide sequence ID" value="NZ_OW485606.1"/>
</dbReference>
<proteinExistence type="predicted"/>
<dbReference type="EMBL" id="VWPK01000019">
    <property type="protein sequence ID" value="KAA5611594.1"/>
    <property type="molecule type" value="Genomic_DNA"/>
</dbReference>
<dbReference type="Proteomes" id="UP000325255">
    <property type="component" value="Unassembled WGS sequence"/>
</dbReference>
<keyword evidence="2" id="KW-1185">Reference proteome</keyword>
<comment type="caution">
    <text evidence="1">The sequence shown here is derived from an EMBL/GenBank/DDBJ whole genome shotgun (WGS) entry which is preliminary data.</text>
</comment>
<evidence type="ECO:0000313" key="1">
    <source>
        <dbReference type="EMBL" id="KAA5611594.1"/>
    </source>
</evidence>
<reference evidence="1 2" key="1">
    <citation type="submission" date="2019-09" db="EMBL/GenBank/DDBJ databases">
        <title>Genome sequence of Rhodovastum atsumiense, a diverse member of the Acetobacteraceae family of non-sulfur purple photosynthetic bacteria.</title>
        <authorList>
            <person name="Meyer T."/>
            <person name="Kyndt J."/>
        </authorList>
    </citation>
    <scope>NUCLEOTIDE SEQUENCE [LARGE SCALE GENOMIC DNA]</scope>
    <source>
        <strain evidence="1 2">DSM 21279</strain>
    </source>
</reference>
<organism evidence="1 2">
    <name type="scientific">Rhodovastum atsumiense</name>
    <dbReference type="NCBI Taxonomy" id="504468"/>
    <lineage>
        <taxon>Bacteria</taxon>
        <taxon>Pseudomonadati</taxon>
        <taxon>Pseudomonadota</taxon>
        <taxon>Alphaproteobacteria</taxon>
        <taxon>Acetobacterales</taxon>
        <taxon>Acetobacteraceae</taxon>
        <taxon>Rhodovastum</taxon>
    </lineage>
</organism>
<dbReference type="AlphaFoldDB" id="A0A5M6ITF4"/>
<name>A0A5M6ITF4_9PROT</name>